<dbReference type="EMBL" id="JARBDR010000657">
    <property type="protein sequence ID" value="KAJ8308497.1"/>
    <property type="molecule type" value="Genomic_DNA"/>
</dbReference>
<evidence type="ECO:0000256" key="5">
    <source>
        <dbReference type="SAM" id="Phobius"/>
    </source>
</evidence>
<protein>
    <recommendedName>
        <fullName evidence="6">DUF202 domain-containing protein</fullName>
    </recommendedName>
</protein>
<proteinExistence type="predicted"/>
<evidence type="ECO:0000256" key="2">
    <source>
        <dbReference type="ARBA" id="ARBA00022692"/>
    </source>
</evidence>
<keyword evidence="3 5" id="KW-1133">Transmembrane helix</keyword>
<feature type="domain" description="DUF202" evidence="6">
    <location>
        <begin position="4"/>
        <end position="61"/>
    </location>
</feature>
<dbReference type="Pfam" id="PF02656">
    <property type="entry name" value="DUF202"/>
    <property type="match status" value="1"/>
</dbReference>
<evidence type="ECO:0000256" key="3">
    <source>
        <dbReference type="ARBA" id="ARBA00022989"/>
    </source>
</evidence>
<gene>
    <name evidence="7" type="ORF">KUTeg_013371</name>
</gene>
<feature type="transmembrane region" description="Helical" evidence="5">
    <location>
        <begin position="39"/>
        <end position="64"/>
    </location>
</feature>
<feature type="transmembrane region" description="Helical" evidence="5">
    <location>
        <begin position="76"/>
        <end position="100"/>
    </location>
</feature>
<evidence type="ECO:0000256" key="1">
    <source>
        <dbReference type="ARBA" id="ARBA00004127"/>
    </source>
</evidence>
<evidence type="ECO:0000256" key="4">
    <source>
        <dbReference type="ARBA" id="ARBA00023136"/>
    </source>
</evidence>
<sequence>MACRLANENGYLSWCRNSYLLTGVAVGMLSHGTNHFTDLAGYVTFLTAGLNISWGSIVYIYNLMAHRKRVQMSLPITALTVAGVLLNFCLFISVLLVFAADCDPSLMTHRKLAVLEVKQQEDSSYDL</sequence>
<keyword evidence="2 5" id="KW-0812">Transmembrane</keyword>
<keyword evidence="4 5" id="KW-0472">Membrane</keyword>
<evidence type="ECO:0000313" key="7">
    <source>
        <dbReference type="EMBL" id="KAJ8308497.1"/>
    </source>
</evidence>
<comment type="caution">
    <text evidence="7">The sequence shown here is derived from an EMBL/GenBank/DDBJ whole genome shotgun (WGS) entry which is preliminary data.</text>
</comment>
<evidence type="ECO:0000259" key="6">
    <source>
        <dbReference type="Pfam" id="PF02656"/>
    </source>
</evidence>
<comment type="subcellular location">
    <subcellularLocation>
        <location evidence="1">Endomembrane system</location>
        <topology evidence="1">Multi-pass membrane protein</topology>
    </subcellularLocation>
</comment>
<organism evidence="7 8">
    <name type="scientific">Tegillarca granosa</name>
    <name type="common">Malaysian cockle</name>
    <name type="synonym">Anadara granosa</name>
    <dbReference type="NCBI Taxonomy" id="220873"/>
    <lineage>
        <taxon>Eukaryota</taxon>
        <taxon>Metazoa</taxon>
        <taxon>Spiralia</taxon>
        <taxon>Lophotrochozoa</taxon>
        <taxon>Mollusca</taxon>
        <taxon>Bivalvia</taxon>
        <taxon>Autobranchia</taxon>
        <taxon>Pteriomorphia</taxon>
        <taxon>Arcoida</taxon>
        <taxon>Arcoidea</taxon>
        <taxon>Arcidae</taxon>
        <taxon>Tegillarca</taxon>
    </lineage>
</organism>
<accession>A0ABQ9ETI9</accession>
<dbReference type="InterPro" id="IPR003807">
    <property type="entry name" value="DUF202"/>
</dbReference>
<evidence type="ECO:0000313" key="8">
    <source>
        <dbReference type="Proteomes" id="UP001217089"/>
    </source>
</evidence>
<name>A0ABQ9ETI9_TEGGR</name>
<keyword evidence="8" id="KW-1185">Reference proteome</keyword>
<dbReference type="Proteomes" id="UP001217089">
    <property type="component" value="Unassembled WGS sequence"/>
</dbReference>
<reference evidence="7 8" key="1">
    <citation type="submission" date="2022-12" db="EMBL/GenBank/DDBJ databases">
        <title>Chromosome-level genome of Tegillarca granosa.</title>
        <authorList>
            <person name="Kim J."/>
        </authorList>
    </citation>
    <scope>NUCLEOTIDE SEQUENCE [LARGE SCALE GENOMIC DNA]</scope>
    <source>
        <strain evidence="7">Teg-2019</strain>
        <tissue evidence="7">Adductor muscle</tissue>
    </source>
</reference>